<dbReference type="InterPro" id="IPR001288">
    <property type="entry name" value="Translation_initiation_fac_3"/>
</dbReference>
<organism evidence="9 10">
    <name type="scientific">Anaerotruncus colihominis</name>
    <dbReference type="NCBI Taxonomy" id="169435"/>
    <lineage>
        <taxon>Bacteria</taxon>
        <taxon>Bacillati</taxon>
        <taxon>Bacillota</taxon>
        <taxon>Clostridia</taxon>
        <taxon>Eubacteriales</taxon>
        <taxon>Oscillospiraceae</taxon>
        <taxon>Anaerotruncus</taxon>
    </lineage>
</organism>
<evidence type="ECO:0000313" key="9">
    <source>
        <dbReference type="EMBL" id="OUP69997.1"/>
    </source>
</evidence>
<dbReference type="PANTHER" id="PTHR10938:SF0">
    <property type="entry name" value="TRANSLATION INITIATION FACTOR IF-3, MITOCHONDRIAL"/>
    <property type="match status" value="1"/>
</dbReference>
<proteinExistence type="inferred from homology"/>
<comment type="caution">
    <text evidence="9">The sequence shown here is derived from an EMBL/GenBank/DDBJ whole genome shotgun (WGS) entry which is preliminary data.</text>
</comment>
<dbReference type="InterPro" id="IPR019813">
    <property type="entry name" value="Translation_initiation_fac3_CS"/>
</dbReference>
<dbReference type="PANTHER" id="PTHR10938">
    <property type="entry name" value="TRANSLATION INITIATION FACTOR IF-3"/>
    <property type="match status" value="1"/>
</dbReference>
<feature type="domain" description="Translation initiation factor 3 N-terminal" evidence="8">
    <location>
        <begin position="59"/>
        <end position="128"/>
    </location>
</feature>
<dbReference type="GO" id="GO:0043022">
    <property type="term" value="F:ribosome binding"/>
    <property type="evidence" value="ECO:0007669"/>
    <property type="project" value="UniProtKB-ARBA"/>
</dbReference>
<evidence type="ECO:0000259" key="8">
    <source>
        <dbReference type="Pfam" id="PF05198"/>
    </source>
</evidence>
<reference evidence="10" key="1">
    <citation type="submission" date="2017-04" db="EMBL/GenBank/DDBJ databases">
        <title>Function of individual gut microbiota members based on whole genome sequencing of pure cultures obtained from chicken caecum.</title>
        <authorList>
            <person name="Medvecky M."/>
            <person name="Cejkova D."/>
            <person name="Polansky O."/>
            <person name="Karasova D."/>
            <person name="Kubasova T."/>
            <person name="Cizek A."/>
            <person name="Rychlik I."/>
        </authorList>
    </citation>
    <scope>NUCLEOTIDE SEQUENCE [LARGE SCALE GENOMIC DNA]</scope>
    <source>
        <strain evidence="10">An175</strain>
    </source>
</reference>
<dbReference type="InterPro" id="IPR019815">
    <property type="entry name" value="Translation_initiation_fac_3_C"/>
</dbReference>
<dbReference type="InterPro" id="IPR019814">
    <property type="entry name" value="Translation_initiation_fac_3_N"/>
</dbReference>
<dbReference type="GO" id="GO:0016020">
    <property type="term" value="C:membrane"/>
    <property type="evidence" value="ECO:0007669"/>
    <property type="project" value="TreeGrafter"/>
</dbReference>
<dbReference type="Gene3D" id="3.30.110.10">
    <property type="entry name" value="Translation initiation factor 3 (IF-3), C-terminal domain"/>
    <property type="match status" value="1"/>
</dbReference>
<dbReference type="FunFam" id="3.10.20.80:FF:000001">
    <property type="entry name" value="Translation initiation factor IF-3"/>
    <property type="match status" value="1"/>
</dbReference>
<dbReference type="NCBIfam" id="TIGR00168">
    <property type="entry name" value="infC"/>
    <property type="match status" value="1"/>
</dbReference>
<dbReference type="PROSITE" id="PS00938">
    <property type="entry name" value="IF3"/>
    <property type="match status" value="1"/>
</dbReference>
<name>A0A1Y4N1Z8_9FIRM</name>
<dbReference type="FunFam" id="3.30.110.10:FF:000001">
    <property type="entry name" value="Translation initiation factor IF-3"/>
    <property type="match status" value="1"/>
</dbReference>
<evidence type="ECO:0000256" key="6">
    <source>
        <dbReference type="RuleBase" id="RU000646"/>
    </source>
</evidence>
<evidence type="ECO:0000256" key="3">
    <source>
        <dbReference type="ARBA" id="ARBA00022917"/>
    </source>
</evidence>
<evidence type="ECO:0000313" key="10">
    <source>
        <dbReference type="Proteomes" id="UP000196386"/>
    </source>
</evidence>
<dbReference type="GO" id="GO:0005829">
    <property type="term" value="C:cytosol"/>
    <property type="evidence" value="ECO:0007669"/>
    <property type="project" value="TreeGrafter"/>
</dbReference>
<dbReference type="Pfam" id="PF05198">
    <property type="entry name" value="IF3_N"/>
    <property type="match status" value="1"/>
</dbReference>
<dbReference type="Proteomes" id="UP000196386">
    <property type="component" value="Unassembled WGS sequence"/>
</dbReference>
<keyword evidence="3 4" id="KW-0648">Protein biosynthesis</keyword>
<dbReference type="SUPFAM" id="SSF55200">
    <property type="entry name" value="Translation initiation factor IF3, C-terminal domain"/>
    <property type="match status" value="1"/>
</dbReference>
<sequence length="232" mass="25927">MEQHPVLTSPPAGGWSIQLAGSGKVCLIVERGEGMPRAQFILFESVLEVFRISSKDLLINEEIRDKEVRLVGTQGEQLGIVPLATAQNMAIEKNMDLVKIAPQATPPVCKIMDYGKFKFEQAKREKEARKNQKVIEIKEIRLSLNIDTNDFNTKVNRAIKFLEGGDKVKAALRFRGREMAHPELGTNIMKRFTEAVAEYGNVEKLPKMEGRSMVMFISPKPVTTTKGGNKNA</sequence>
<dbReference type="GO" id="GO:0003743">
    <property type="term" value="F:translation initiation factor activity"/>
    <property type="evidence" value="ECO:0007669"/>
    <property type="project" value="UniProtKB-UniRule"/>
</dbReference>
<accession>A0A1Y4N1Z8</accession>
<comment type="similarity">
    <text evidence="1 4 6">Belongs to the IF-3 family.</text>
</comment>
<dbReference type="EMBL" id="NFKP01000006">
    <property type="protein sequence ID" value="OUP69997.1"/>
    <property type="molecule type" value="Genomic_DNA"/>
</dbReference>
<gene>
    <name evidence="4" type="primary">infC</name>
    <name evidence="9" type="ORF">B5F11_06630</name>
</gene>
<keyword evidence="4" id="KW-0963">Cytoplasm</keyword>
<dbReference type="HAMAP" id="MF_00080">
    <property type="entry name" value="IF_3"/>
    <property type="match status" value="1"/>
</dbReference>
<comment type="subunit">
    <text evidence="4 6">Monomer.</text>
</comment>
<keyword evidence="2 4" id="KW-0396">Initiation factor</keyword>
<dbReference type="AlphaFoldDB" id="A0A1Y4N1Z8"/>
<dbReference type="SUPFAM" id="SSF54364">
    <property type="entry name" value="Translation initiation factor IF3, N-terminal domain"/>
    <property type="match status" value="1"/>
</dbReference>
<protein>
    <recommendedName>
        <fullName evidence="4 5">Translation initiation factor IF-3</fullName>
    </recommendedName>
</protein>
<dbReference type="InterPro" id="IPR036788">
    <property type="entry name" value="T_IF-3_C_sf"/>
</dbReference>
<feature type="domain" description="Translation initiation factor 3 C-terminal" evidence="7">
    <location>
        <begin position="135"/>
        <end position="220"/>
    </location>
</feature>
<comment type="subcellular location">
    <subcellularLocation>
        <location evidence="4 6">Cytoplasm</location>
    </subcellularLocation>
</comment>
<evidence type="ECO:0000256" key="1">
    <source>
        <dbReference type="ARBA" id="ARBA00005439"/>
    </source>
</evidence>
<dbReference type="Gene3D" id="3.10.20.80">
    <property type="entry name" value="Translation initiation factor 3 (IF-3), N-terminal domain"/>
    <property type="match status" value="1"/>
</dbReference>
<evidence type="ECO:0000256" key="4">
    <source>
        <dbReference type="HAMAP-Rule" id="MF_00080"/>
    </source>
</evidence>
<dbReference type="Pfam" id="PF00707">
    <property type="entry name" value="IF3_C"/>
    <property type="match status" value="1"/>
</dbReference>
<evidence type="ECO:0000256" key="2">
    <source>
        <dbReference type="ARBA" id="ARBA00022540"/>
    </source>
</evidence>
<evidence type="ECO:0000256" key="5">
    <source>
        <dbReference type="NCBIfam" id="TIGR00168"/>
    </source>
</evidence>
<comment type="function">
    <text evidence="4 6">IF-3 binds to the 30S ribosomal subunit and shifts the equilibrium between 70S ribosomes and their 50S and 30S subunits in favor of the free subunits, thus enhancing the availability of 30S subunits on which protein synthesis initiation begins.</text>
</comment>
<dbReference type="GO" id="GO:0032790">
    <property type="term" value="P:ribosome disassembly"/>
    <property type="evidence" value="ECO:0007669"/>
    <property type="project" value="TreeGrafter"/>
</dbReference>
<evidence type="ECO:0000259" key="7">
    <source>
        <dbReference type="Pfam" id="PF00707"/>
    </source>
</evidence>
<dbReference type="InterPro" id="IPR036787">
    <property type="entry name" value="T_IF-3_N_sf"/>
</dbReference>